<gene>
    <name evidence="1" type="ORF">D9V37_19245</name>
</gene>
<dbReference type="OrthoDB" id="3789947at2"/>
<keyword evidence="2" id="KW-1185">Reference proteome</keyword>
<dbReference type="AlphaFoldDB" id="A0A3L8P072"/>
<dbReference type="Proteomes" id="UP000281708">
    <property type="component" value="Unassembled WGS sequence"/>
</dbReference>
<evidence type="ECO:0000313" key="1">
    <source>
        <dbReference type="EMBL" id="RLV48203.1"/>
    </source>
</evidence>
<reference evidence="1 2" key="1">
    <citation type="submission" date="2018-10" db="EMBL/GenBank/DDBJ databases">
        <title>Marmoricola sp. 4Q3S-7 whole genome shotgun sequence.</title>
        <authorList>
            <person name="Li F."/>
        </authorList>
    </citation>
    <scope>NUCLEOTIDE SEQUENCE [LARGE SCALE GENOMIC DNA]</scope>
    <source>
        <strain evidence="1 2">4Q3S-7</strain>
    </source>
</reference>
<dbReference type="RefSeq" id="WP_121807709.1">
    <property type="nucleotide sequence ID" value="NZ_RDBE01000010.1"/>
</dbReference>
<sequence length="60" mass="6328">MTLTVPAEKTVTAFAADPSQARDRATRSVGGIAKLFAARPELRGVLASADLADDNIRWSA</sequence>
<dbReference type="EMBL" id="RDBE01000010">
    <property type="protein sequence ID" value="RLV48203.1"/>
    <property type="molecule type" value="Genomic_DNA"/>
</dbReference>
<accession>A0A3L8P072</accession>
<evidence type="ECO:0000313" key="2">
    <source>
        <dbReference type="Proteomes" id="UP000281708"/>
    </source>
</evidence>
<comment type="caution">
    <text evidence="1">The sequence shown here is derived from an EMBL/GenBank/DDBJ whole genome shotgun (WGS) entry which is preliminary data.</text>
</comment>
<name>A0A3L8P072_9ACTN</name>
<protein>
    <submittedName>
        <fullName evidence="1">Uncharacterized protein</fullName>
    </submittedName>
</protein>
<organism evidence="1 2">
    <name type="scientific">Nocardioides mangrovicus</name>
    <dbReference type="NCBI Taxonomy" id="2478913"/>
    <lineage>
        <taxon>Bacteria</taxon>
        <taxon>Bacillati</taxon>
        <taxon>Actinomycetota</taxon>
        <taxon>Actinomycetes</taxon>
        <taxon>Propionibacteriales</taxon>
        <taxon>Nocardioidaceae</taxon>
        <taxon>Nocardioides</taxon>
    </lineage>
</organism>
<proteinExistence type="predicted"/>